<sequence length="81" mass="9144">MDKYKQKKLNLTRRALSSVFTKKVFLLRLHQCHLQRSSSNGYAPGRGRRAYNGNAGILRSEAEHCVLRATPASCEQTLVNP</sequence>
<accession>A0ABD0LUT5</accession>
<comment type="caution">
    <text evidence="1">The sequence shown here is derived from an EMBL/GenBank/DDBJ whole genome shotgun (WGS) entry which is preliminary data.</text>
</comment>
<reference evidence="1 2" key="1">
    <citation type="journal article" date="2023" name="Sci. Data">
        <title>Genome assembly of the Korean intertidal mud-creeper Batillaria attramentaria.</title>
        <authorList>
            <person name="Patra A.K."/>
            <person name="Ho P.T."/>
            <person name="Jun S."/>
            <person name="Lee S.J."/>
            <person name="Kim Y."/>
            <person name="Won Y.J."/>
        </authorList>
    </citation>
    <scope>NUCLEOTIDE SEQUENCE [LARGE SCALE GENOMIC DNA]</scope>
    <source>
        <strain evidence="1">Wonlab-2016</strain>
    </source>
</reference>
<name>A0ABD0LUT5_9CAEN</name>
<evidence type="ECO:0000313" key="2">
    <source>
        <dbReference type="Proteomes" id="UP001519460"/>
    </source>
</evidence>
<proteinExistence type="predicted"/>
<dbReference type="Proteomes" id="UP001519460">
    <property type="component" value="Unassembled WGS sequence"/>
</dbReference>
<keyword evidence="2" id="KW-1185">Reference proteome</keyword>
<gene>
    <name evidence="1" type="ORF">BaRGS_00006029</name>
</gene>
<evidence type="ECO:0000313" key="1">
    <source>
        <dbReference type="EMBL" id="KAK7502779.1"/>
    </source>
</evidence>
<evidence type="ECO:0008006" key="3">
    <source>
        <dbReference type="Google" id="ProtNLM"/>
    </source>
</evidence>
<protein>
    <recommendedName>
        <fullName evidence="3">Ribosomal protein L20</fullName>
    </recommendedName>
</protein>
<dbReference type="EMBL" id="JACVVK020000024">
    <property type="protein sequence ID" value="KAK7502779.1"/>
    <property type="molecule type" value="Genomic_DNA"/>
</dbReference>
<organism evidence="1 2">
    <name type="scientific">Batillaria attramentaria</name>
    <dbReference type="NCBI Taxonomy" id="370345"/>
    <lineage>
        <taxon>Eukaryota</taxon>
        <taxon>Metazoa</taxon>
        <taxon>Spiralia</taxon>
        <taxon>Lophotrochozoa</taxon>
        <taxon>Mollusca</taxon>
        <taxon>Gastropoda</taxon>
        <taxon>Caenogastropoda</taxon>
        <taxon>Sorbeoconcha</taxon>
        <taxon>Cerithioidea</taxon>
        <taxon>Batillariidae</taxon>
        <taxon>Batillaria</taxon>
    </lineage>
</organism>
<dbReference type="AlphaFoldDB" id="A0ABD0LUT5"/>